<evidence type="ECO:0000313" key="11">
    <source>
        <dbReference type="Proteomes" id="UP000249130"/>
    </source>
</evidence>
<dbReference type="InterPro" id="IPR003593">
    <property type="entry name" value="AAA+_ATPase"/>
</dbReference>
<keyword evidence="2" id="KW-0813">Transport</keyword>
<evidence type="ECO:0000256" key="2">
    <source>
        <dbReference type="ARBA" id="ARBA00022448"/>
    </source>
</evidence>
<dbReference type="GO" id="GO:0016887">
    <property type="term" value="F:ATP hydrolysis activity"/>
    <property type="evidence" value="ECO:0007669"/>
    <property type="project" value="InterPro"/>
</dbReference>
<feature type="non-terminal residue" evidence="10">
    <location>
        <position position="1"/>
    </location>
</feature>
<keyword evidence="11" id="KW-1185">Reference proteome</keyword>
<comment type="similarity">
    <text evidence="1">Belongs to the ABC transporter superfamily.</text>
</comment>
<dbReference type="SUPFAM" id="SSF52540">
    <property type="entry name" value="P-loop containing nucleoside triphosphate hydrolases"/>
    <property type="match status" value="1"/>
</dbReference>
<comment type="caution">
    <text evidence="10">The sequence shown here is derived from an EMBL/GenBank/DDBJ whole genome shotgun (WGS) entry which is preliminary data.</text>
</comment>
<dbReference type="GO" id="GO:0005524">
    <property type="term" value="F:ATP binding"/>
    <property type="evidence" value="ECO:0007669"/>
    <property type="project" value="UniProtKB-KW"/>
</dbReference>
<feature type="region of interest" description="Disordered" evidence="8">
    <location>
        <begin position="189"/>
        <end position="223"/>
    </location>
</feature>
<dbReference type="PROSITE" id="PS00675">
    <property type="entry name" value="SIGMA54_INTERACT_1"/>
    <property type="match status" value="1"/>
</dbReference>
<dbReference type="PROSITE" id="PS00211">
    <property type="entry name" value="ABC_TRANSPORTER_1"/>
    <property type="match status" value="1"/>
</dbReference>
<dbReference type="EMBL" id="NPEX01000633">
    <property type="protein sequence ID" value="RAI34294.1"/>
    <property type="molecule type" value="Genomic_DNA"/>
</dbReference>
<dbReference type="PANTHER" id="PTHR11384">
    <property type="entry name" value="ATP-BINDING CASSETTE, SUB-FAMILY D MEMBER"/>
    <property type="match status" value="1"/>
</dbReference>
<sequence>VALADGTRLVNHVDLAVAPAERVLLVGDSGTGKSALVRSLGGCWPWGEGEIAHPGAVAVVPQRPYVPAGSLREAVAYPRPRGAVDDAAVRDALAAVGLAPFLPRLDEDLPWERMLSAGEKQRLAFARLLLHRPAVIVLDEATSALDVAAQAQVMTVVADRLPEAAVLSVGHRPELAAFHDRRVTLTRRPDGARIVADEPLRSTRAPAARAATAPPERVEPQTT</sequence>
<protein>
    <recommendedName>
        <fullName evidence="9">ABC transporter domain-containing protein</fullName>
    </recommendedName>
</protein>
<evidence type="ECO:0000256" key="1">
    <source>
        <dbReference type="ARBA" id="ARBA00005417"/>
    </source>
</evidence>
<keyword evidence="6" id="KW-1133">Transmembrane helix</keyword>
<keyword evidence="4" id="KW-0547">Nucleotide-binding</keyword>
<proteinExistence type="inferred from homology"/>
<dbReference type="Gene3D" id="3.40.50.300">
    <property type="entry name" value="P-loop containing nucleotide triphosphate hydrolases"/>
    <property type="match status" value="1"/>
</dbReference>
<accession>A0A327K8K5</accession>
<dbReference type="RefSeq" id="WP_146604723.1">
    <property type="nucleotide sequence ID" value="NZ_NPEX01000633.1"/>
</dbReference>
<evidence type="ECO:0000256" key="7">
    <source>
        <dbReference type="ARBA" id="ARBA00023136"/>
    </source>
</evidence>
<evidence type="ECO:0000256" key="6">
    <source>
        <dbReference type="ARBA" id="ARBA00022989"/>
    </source>
</evidence>
<organism evidence="10 11">
    <name type="scientific">Rhodoplanes roseus</name>
    <dbReference type="NCBI Taxonomy" id="29409"/>
    <lineage>
        <taxon>Bacteria</taxon>
        <taxon>Pseudomonadati</taxon>
        <taxon>Pseudomonadota</taxon>
        <taxon>Alphaproteobacteria</taxon>
        <taxon>Hyphomicrobiales</taxon>
        <taxon>Nitrobacteraceae</taxon>
        <taxon>Rhodoplanes</taxon>
    </lineage>
</organism>
<dbReference type="InterPro" id="IPR017871">
    <property type="entry name" value="ABC_transporter-like_CS"/>
</dbReference>
<keyword evidence="7" id="KW-0472">Membrane</keyword>
<dbReference type="InterPro" id="IPR025662">
    <property type="entry name" value="Sigma_54_int_dom_ATP-bd_1"/>
</dbReference>
<dbReference type="AlphaFoldDB" id="A0A327K8K5"/>
<dbReference type="SMART" id="SM00382">
    <property type="entry name" value="AAA"/>
    <property type="match status" value="1"/>
</dbReference>
<dbReference type="GO" id="GO:0005886">
    <property type="term" value="C:plasma membrane"/>
    <property type="evidence" value="ECO:0007669"/>
    <property type="project" value="TreeGrafter"/>
</dbReference>
<gene>
    <name evidence="10" type="ORF">CH341_31445</name>
</gene>
<evidence type="ECO:0000256" key="4">
    <source>
        <dbReference type="ARBA" id="ARBA00022741"/>
    </source>
</evidence>
<evidence type="ECO:0000256" key="3">
    <source>
        <dbReference type="ARBA" id="ARBA00022692"/>
    </source>
</evidence>
<dbReference type="PROSITE" id="PS50893">
    <property type="entry name" value="ABC_TRANSPORTER_2"/>
    <property type="match status" value="1"/>
</dbReference>
<evidence type="ECO:0000256" key="5">
    <source>
        <dbReference type="ARBA" id="ARBA00022840"/>
    </source>
</evidence>
<reference evidence="10 11" key="1">
    <citation type="submission" date="2017-07" db="EMBL/GenBank/DDBJ databases">
        <title>Draft Genome Sequences of Select Purple Nonsulfur Bacteria.</title>
        <authorList>
            <person name="Lasarre B."/>
            <person name="Mckinlay J.B."/>
        </authorList>
    </citation>
    <scope>NUCLEOTIDE SEQUENCE [LARGE SCALE GENOMIC DNA]</scope>
    <source>
        <strain evidence="10 11">DSM 5909</strain>
    </source>
</reference>
<dbReference type="Pfam" id="PF00005">
    <property type="entry name" value="ABC_tran"/>
    <property type="match status" value="1"/>
</dbReference>
<dbReference type="InterPro" id="IPR003439">
    <property type="entry name" value="ABC_transporter-like_ATP-bd"/>
</dbReference>
<feature type="compositionally biased region" description="Low complexity" evidence="8">
    <location>
        <begin position="203"/>
        <end position="215"/>
    </location>
</feature>
<feature type="domain" description="ABC transporter" evidence="9">
    <location>
        <begin position="1"/>
        <end position="212"/>
    </location>
</feature>
<evidence type="ECO:0000313" key="10">
    <source>
        <dbReference type="EMBL" id="RAI34294.1"/>
    </source>
</evidence>
<dbReference type="Proteomes" id="UP000249130">
    <property type="component" value="Unassembled WGS sequence"/>
</dbReference>
<keyword evidence="5" id="KW-0067">ATP-binding</keyword>
<name>A0A327K8K5_9BRAD</name>
<dbReference type="OrthoDB" id="9810134at2"/>
<feature type="compositionally biased region" description="Basic and acidic residues" evidence="8">
    <location>
        <begin position="189"/>
        <end position="201"/>
    </location>
</feature>
<evidence type="ECO:0000256" key="8">
    <source>
        <dbReference type="SAM" id="MobiDB-lite"/>
    </source>
</evidence>
<evidence type="ECO:0000259" key="9">
    <source>
        <dbReference type="PROSITE" id="PS50893"/>
    </source>
</evidence>
<dbReference type="InterPro" id="IPR027417">
    <property type="entry name" value="P-loop_NTPase"/>
</dbReference>
<dbReference type="InterPro" id="IPR050835">
    <property type="entry name" value="ABC_transporter_sub-D"/>
</dbReference>
<keyword evidence="3" id="KW-0812">Transmembrane</keyword>
<dbReference type="CDD" id="cd03223">
    <property type="entry name" value="ABCD_peroxisomal_ALDP"/>
    <property type="match status" value="1"/>
</dbReference>
<dbReference type="PANTHER" id="PTHR11384:SF59">
    <property type="entry name" value="LYSOSOMAL COBALAMIN TRANSPORTER ABCD4"/>
    <property type="match status" value="1"/>
</dbReference>